<comment type="similarity">
    <text evidence="2">Belongs to the bacterial solute-binding protein 5 family.</text>
</comment>
<sequence length="515" mass="56693">MPGRMLAALVCGLLAMAGISSQAQAGEDDDTLTWATATEIDTFDIYYQGLREVVIATLLNCDSLIYHDPFSGEYEPLLATSYQWKDDVTLDLELRQGVRFHDGTELDAEDVVETFRHVMKPDSGINVRLAIDWMKSVEALDPHTVRIVAKAPTPAALEFLSGNTPIYPSGHYDKAPTVTNAAGQSRRDWGAVRPVCTGPYVMTDFQAGVSATFTRNADYFPDSPKGRPAIGRIVYRTIADNEAQLAELLTGGVDWIWGVPPENAAQLADMGTVTVKTAPTTRMSFLSLDAAGRSGDTPLKDVRVRRAIFHAIDRDAIARLVGNSAEVLKSMCYPTQVGCTADVTQWPYDPAKAKALLAEAGYPNGLDIPFYAYRDRPYSEAVLAYLRAVGIHPDFRFIQNVALRPLIIDGKTQMAQLTWGSQGMQDASASVSLYFRGGVDDYARDPEIEGWLQAADTSMDPAKRKDLYAKALEKINDQAYTVPLFAYGRAYAFNPALDYPVTPDEIAHFYLAKWK</sequence>
<dbReference type="AlphaFoldDB" id="A0A0A0DAU4"/>
<dbReference type="GO" id="GO:0030288">
    <property type="term" value="C:outer membrane-bounded periplasmic space"/>
    <property type="evidence" value="ECO:0007669"/>
    <property type="project" value="UniProtKB-ARBA"/>
</dbReference>
<dbReference type="InterPro" id="IPR000914">
    <property type="entry name" value="SBP_5_dom"/>
</dbReference>
<evidence type="ECO:0000256" key="3">
    <source>
        <dbReference type="ARBA" id="ARBA00022448"/>
    </source>
</evidence>
<feature type="domain" description="Solute-binding protein family 5" evidence="6">
    <location>
        <begin position="73"/>
        <end position="437"/>
    </location>
</feature>
<evidence type="ECO:0000256" key="4">
    <source>
        <dbReference type="ARBA" id="ARBA00022729"/>
    </source>
</evidence>
<dbReference type="Pfam" id="PF00496">
    <property type="entry name" value="SBP_bac_5"/>
    <property type="match status" value="1"/>
</dbReference>
<dbReference type="GO" id="GO:0043190">
    <property type="term" value="C:ATP-binding cassette (ABC) transporter complex"/>
    <property type="evidence" value="ECO:0007669"/>
    <property type="project" value="InterPro"/>
</dbReference>
<dbReference type="GO" id="GO:1904680">
    <property type="term" value="F:peptide transmembrane transporter activity"/>
    <property type="evidence" value="ECO:0007669"/>
    <property type="project" value="TreeGrafter"/>
</dbReference>
<evidence type="ECO:0000313" key="8">
    <source>
        <dbReference type="Proteomes" id="UP000029995"/>
    </source>
</evidence>
<feature type="chain" id="PRO_5001960605" description="Solute-binding protein family 5 domain-containing protein" evidence="5">
    <location>
        <begin position="26"/>
        <end position="515"/>
    </location>
</feature>
<keyword evidence="4 5" id="KW-0732">Signal</keyword>
<dbReference type="GO" id="GO:0015833">
    <property type="term" value="P:peptide transport"/>
    <property type="evidence" value="ECO:0007669"/>
    <property type="project" value="TreeGrafter"/>
</dbReference>
<dbReference type="PANTHER" id="PTHR30290">
    <property type="entry name" value="PERIPLASMIC BINDING COMPONENT OF ABC TRANSPORTER"/>
    <property type="match status" value="1"/>
</dbReference>
<evidence type="ECO:0000256" key="5">
    <source>
        <dbReference type="SAM" id="SignalP"/>
    </source>
</evidence>
<dbReference type="Gene3D" id="3.40.190.10">
    <property type="entry name" value="Periplasmic binding protein-like II"/>
    <property type="match status" value="1"/>
</dbReference>
<reference evidence="7 8" key="1">
    <citation type="submission" date="2014-01" db="EMBL/GenBank/DDBJ databases">
        <title>Genome sequence determination for a cystic fibrosis isolate, Inquilinus limosus.</title>
        <authorList>
            <person name="Pino M."/>
            <person name="Di Conza J."/>
            <person name="Gutkind G."/>
        </authorList>
    </citation>
    <scope>NUCLEOTIDE SEQUENCE [LARGE SCALE GENOMIC DNA]</scope>
    <source>
        <strain evidence="7 8">MP06</strain>
    </source>
</reference>
<evidence type="ECO:0000256" key="2">
    <source>
        <dbReference type="ARBA" id="ARBA00005695"/>
    </source>
</evidence>
<evidence type="ECO:0000313" key="7">
    <source>
        <dbReference type="EMBL" id="KGM35229.1"/>
    </source>
</evidence>
<name>A0A0A0DAU4_9PROT</name>
<dbReference type="Proteomes" id="UP000029995">
    <property type="component" value="Unassembled WGS sequence"/>
</dbReference>
<dbReference type="PIRSF" id="PIRSF002741">
    <property type="entry name" value="MppA"/>
    <property type="match status" value="1"/>
</dbReference>
<dbReference type="EMBL" id="JANX01000040">
    <property type="protein sequence ID" value="KGM35229.1"/>
    <property type="molecule type" value="Genomic_DNA"/>
</dbReference>
<protein>
    <recommendedName>
        <fullName evidence="6">Solute-binding protein family 5 domain-containing protein</fullName>
    </recommendedName>
</protein>
<evidence type="ECO:0000256" key="1">
    <source>
        <dbReference type="ARBA" id="ARBA00004418"/>
    </source>
</evidence>
<organism evidence="7 8">
    <name type="scientific">Inquilinus limosus MP06</name>
    <dbReference type="NCBI Taxonomy" id="1398085"/>
    <lineage>
        <taxon>Bacteria</taxon>
        <taxon>Pseudomonadati</taxon>
        <taxon>Pseudomonadota</taxon>
        <taxon>Alphaproteobacteria</taxon>
        <taxon>Rhodospirillales</taxon>
        <taxon>Rhodospirillaceae</taxon>
        <taxon>Inquilinus</taxon>
    </lineage>
</organism>
<dbReference type="SUPFAM" id="SSF53850">
    <property type="entry name" value="Periplasmic binding protein-like II"/>
    <property type="match status" value="1"/>
</dbReference>
<dbReference type="InterPro" id="IPR039424">
    <property type="entry name" value="SBP_5"/>
</dbReference>
<accession>A0A0A0DAU4</accession>
<gene>
    <name evidence="7" type="ORF">P409_05660</name>
</gene>
<dbReference type="PANTHER" id="PTHR30290:SF9">
    <property type="entry name" value="OLIGOPEPTIDE-BINDING PROTEIN APPA"/>
    <property type="match status" value="1"/>
</dbReference>
<keyword evidence="3" id="KW-0813">Transport</keyword>
<comment type="caution">
    <text evidence="7">The sequence shown here is derived from an EMBL/GenBank/DDBJ whole genome shotgun (WGS) entry which is preliminary data.</text>
</comment>
<feature type="signal peptide" evidence="5">
    <location>
        <begin position="1"/>
        <end position="25"/>
    </location>
</feature>
<proteinExistence type="inferred from homology"/>
<comment type="subcellular location">
    <subcellularLocation>
        <location evidence="1">Periplasm</location>
    </subcellularLocation>
</comment>
<dbReference type="Gene3D" id="3.10.105.10">
    <property type="entry name" value="Dipeptide-binding Protein, Domain 3"/>
    <property type="match status" value="1"/>
</dbReference>
<dbReference type="InterPro" id="IPR030678">
    <property type="entry name" value="Peptide/Ni-bd"/>
</dbReference>
<evidence type="ECO:0000259" key="6">
    <source>
        <dbReference type="Pfam" id="PF00496"/>
    </source>
</evidence>